<feature type="compositionally biased region" description="Basic and acidic residues" evidence="1">
    <location>
        <begin position="1"/>
        <end position="10"/>
    </location>
</feature>
<proteinExistence type="predicted"/>
<dbReference type="EMBL" id="AP018586">
    <property type="protein sequence ID" value="BBD92307.1"/>
    <property type="molecule type" value="Genomic_DNA"/>
</dbReference>
<dbReference type="RefSeq" id="WP_002443277.1">
    <property type="nucleotide sequence ID" value="NZ_AP018585.1"/>
</dbReference>
<reference evidence="2 3" key="1">
    <citation type="submission" date="2018-05" db="EMBL/GenBank/DDBJ databases">
        <title>Complete genome sequencing of three human clinical isolates of Staphylococcus caprae reveals virulence factors similar to those of S. epidermidis and S. capitis.</title>
        <authorList>
            <person name="Watanabe S."/>
            <person name="Cui L."/>
        </authorList>
    </citation>
    <scope>NUCLEOTIDE SEQUENCE [LARGE SCALE GENOMIC DNA]</scope>
    <source>
        <strain evidence="2 3">JMUB590</strain>
    </source>
</reference>
<protein>
    <submittedName>
        <fullName evidence="2">Uncharacterized protein</fullName>
    </submittedName>
</protein>
<dbReference type="Proteomes" id="UP000274772">
    <property type="component" value="Chromosome"/>
</dbReference>
<organism evidence="2 3">
    <name type="scientific">Staphylococcus caprae</name>
    <dbReference type="NCBI Taxonomy" id="29380"/>
    <lineage>
        <taxon>Bacteria</taxon>
        <taxon>Bacillati</taxon>
        <taxon>Bacillota</taxon>
        <taxon>Bacilli</taxon>
        <taxon>Bacillales</taxon>
        <taxon>Staphylococcaceae</taxon>
        <taxon>Staphylococcus</taxon>
    </lineage>
</organism>
<sequence>MAEQSKEKQANEQAKAQNLFARWRKEETLYSEDEKKENKDSNEDESK</sequence>
<keyword evidence="3" id="KW-1185">Reference proteome</keyword>
<evidence type="ECO:0000256" key="1">
    <source>
        <dbReference type="SAM" id="MobiDB-lite"/>
    </source>
</evidence>
<dbReference type="GeneID" id="58052287"/>
<evidence type="ECO:0000313" key="2">
    <source>
        <dbReference type="EMBL" id="BBD92307.1"/>
    </source>
</evidence>
<accession>A0ABM7FSJ1</accession>
<gene>
    <name evidence="2" type="ORF">JMUB590_1249</name>
</gene>
<feature type="compositionally biased region" description="Basic and acidic residues" evidence="1">
    <location>
        <begin position="23"/>
        <end position="47"/>
    </location>
</feature>
<name>A0ABM7FSJ1_9STAP</name>
<evidence type="ECO:0000313" key="3">
    <source>
        <dbReference type="Proteomes" id="UP000274772"/>
    </source>
</evidence>
<feature type="region of interest" description="Disordered" evidence="1">
    <location>
        <begin position="1"/>
        <end position="47"/>
    </location>
</feature>